<sequence length="181" mass="20952">MNKVMVIGVSAGAGKSTFARQIGELTGIKVTYLDRLYWKPNWVEASKEEFTEAQESAVHTSKWIIEGNYSSTFAIREPYADTVIYLELPLFICLYRVLKRRVQFHGRTRDDIGEGCKEKIDWAFLKYILTTYGPRKKAMIKRMQHYANEGKTVHHLKTPTQIEGFLKTMKGNPLLNRKTMQ</sequence>
<gene>
    <name evidence="1" type="ORF">FILTAD_00549</name>
</gene>
<proteinExistence type="predicted"/>
<dbReference type="AlphaFoldDB" id="A0A3P5WI13"/>
<dbReference type="Proteomes" id="UP000270468">
    <property type="component" value="Unassembled WGS sequence"/>
</dbReference>
<accession>A0A3P5WI13</accession>
<reference evidence="1 2" key="1">
    <citation type="submission" date="2018-11" db="EMBL/GenBank/DDBJ databases">
        <authorList>
            <person name="Criscuolo A."/>
        </authorList>
    </citation>
    <scope>NUCLEOTIDE SEQUENCE [LARGE SCALE GENOMIC DNA]</scope>
    <source>
        <strain evidence="1">ATB-66</strain>
    </source>
</reference>
<dbReference type="SUPFAM" id="SSF52540">
    <property type="entry name" value="P-loop containing nucleoside triphosphate hydrolases"/>
    <property type="match status" value="1"/>
</dbReference>
<dbReference type="OrthoDB" id="1201990at2"/>
<dbReference type="InterPro" id="IPR027417">
    <property type="entry name" value="P-loop_NTPase"/>
</dbReference>
<organism evidence="1 2">
    <name type="scientific">Filibacter tadaridae</name>
    <dbReference type="NCBI Taxonomy" id="2483811"/>
    <lineage>
        <taxon>Bacteria</taxon>
        <taxon>Bacillati</taxon>
        <taxon>Bacillota</taxon>
        <taxon>Bacilli</taxon>
        <taxon>Bacillales</taxon>
        <taxon>Caryophanaceae</taxon>
        <taxon>Filibacter</taxon>
    </lineage>
</organism>
<name>A0A3P5WI13_9BACL</name>
<evidence type="ECO:0000313" key="2">
    <source>
        <dbReference type="Proteomes" id="UP000270468"/>
    </source>
</evidence>
<dbReference type="PANTHER" id="PTHR37816:SF3">
    <property type="entry name" value="MODULATES DNA TOPOLOGY"/>
    <property type="match status" value="1"/>
</dbReference>
<dbReference type="PANTHER" id="PTHR37816">
    <property type="entry name" value="YALI0E33011P"/>
    <property type="match status" value="1"/>
</dbReference>
<dbReference type="EMBL" id="UXAV01000019">
    <property type="protein sequence ID" value="VDC21075.1"/>
    <property type="molecule type" value="Genomic_DNA"/>
</dbReference>
<dbReference type="Gene3D" id="3.40.50.300">
    <property type="entry name" value="P-loop containing nucleotide triphosphate hydrolases"/>
    <property type="match status" value="1"/>
</dbReference>
<protein>
    <submittedName>
        <fullName evidence="1">Topology modulation protein</fullName>
    </submittedName>
</protein>
<keyword evidence="2" id="KW-1185">Reference proteome</keyword>
<evidence type="ECO:0000313" key="1">
    <source>
        <dbReference type="EMBL" id="VDC21075.1"/>
    </source>
</evidence>
<dbReference type="InterPro" id="IPR052922">
    <property type="entry name" value="Cytidylate_Kinase-2"/>
</dbReference>
<dbReference type="RefSeq" id="WP_124068991.1">
    <property type="nucleotide sequence ID" value="NZ_CBCRXF010000012.1"/>
</dbReference>